<evidence type="ECO:0000313" key="14">
    <source>
        <dbReference type="Proteomes" id="UP000265955"/>
    </source>
</evidence>
<dbReference type="Proteomes" id="UP000265955">
    <property type="component" value="Unassembled WGS sequence"/>
</dbReference>
<evidence type="ECO:0000256" key="4">
    <source>
        <dbReference type="ARBA" id="ARBA00022452"/>
    </source>
</evidence>
<evidence type="ECO:0000256" key="11">
    <source>
        <dbReference type="SAM" id="SignalP"/>
    </source>
</evidence>
<evidence type="ECO:0000256" key="3">
    <source>
        <dbReference type="ARBA" id="ARBA00022448"/>
    </source>
</evidence>
<comment type="caution">
    <text evidence="13">The sequence shown here is derived from an EMBL/GenBank/DDBJ whole genome shotgun (WGS) entry which is preliminary data.</text>
</comment>
<keyword evidence="10" id="KW-0998">Cell outer membrane</keyword>
<evidence type="ECO:0000256" key="10">
    <source>
        <dbReference type="ARBA" id="ARBA00023237"/>
    </source>
</evidence>
<feature type="domain" description="Porin" evidence="12">
    <location>
        <begin position="7"/>
        <end position="311"/>
    </location>
</feature>
<evidence type="ECO:0000256" key="7">
    <source>
        <dbReference type="ARBA" id="ARBA00023065"/>
    </source>
</evidence>
<dbReference type="InterPro" id="IPR001702">
    <property type="entry name" value="Porin_Gram-ve"/>
</dbReference>
<keyword evidence="8" id="KW-0626">Porin</keyword>
<organism evidence="13 14">
    <name type="scientific">Noviherbaspirillum saxi</name>
    <dbReference type="NCBI Taxonomy" id="2320863"/>
    <lineage>
        <taxon>Bacteria</taxon>
        <taxon>Pseudomonadati</taxon>
        <taxon>Pseudomonadota</taxon>
        <taxon>Betaproteobacteria</taxon>
        <taxon>Burkholderiales</taxon>
        <taxon>Oxalobacteraceae</taxon>
        <taxon>Noviherbaspirillum</taxon>
    </lineage>
</organism>
<dbReference type="OrthoDB" id="8679056at2"/>
<dbReference type="PRINTS" id="PR00182">
    <property type="entry name" value="ECOLNEIPORIN"/>
</dbReference>
<dbReference type="Gene3D" id="2.40.160.10">
    <property type="entry name" value="Porin"/>
    <property type="match status" value="1"/>
</dbReference>
<gene>
    <name evidence="13" type="ORF">D3871_18720</name>
</gene>
<evidence type="ECO:0000256" key="8">
    <source>
        <dbReference type="ARBA" id="ARBA00023114"/>
    </source>
</evidence>
<dbReference type="EMBL" id="QYUO01000002">
    <property type="protein sequence ID" value="RJF95447.1"/>
    <property type="molecule type" value="Genomic_DNA"/>
</dbReference>
<dbReference type="GO" id="GO:0034220">
    <property type="term" value="P:monoatomic ion transmembrane transport"/>
    <property type="evidence" value="ECO:0007669"/>
    <property type="project" value="InterPro"/>
</dbReference>
<dbReference type="GO" id="GO:0046930">
    <property type="term" value="C:pore complex"/>
    <property type="evidence" value="ECO:0007669"/>
    <property type="project" value="UniProtKB-KW"/>
</dbReference>
<evidence type="ECO:0000259" key="12">
    <source>
        <dbReference type="Pfam" id="PF13609"/>
    </source>
</evidence>
<dbReference type="InterPro" id="IPR033900">
    <property type="entry name" value="Gram_neg_porin_domain"/>
</dbReference>
<dbReference type="GO" id="GO:0015288">
    <property type="term" value="F:porin activity"/>
    <property type="evidence" value="ECO:0007669"/>
    <property type="project" value="UniProtKB-KW"/>
</dbReference>
<dbReference type="InterPro" id="IPR023614">
    <property type="entry name" value="Porin_dom_sf"/>
</dbReference>
<keyword evidence="14" id="KW-1185">Reference proteome</keyword>
<dbReference type="PANTHER" id="PTHR34501:SF9">
    <property type="entry name" value="MAJOR OUTER MEMBRANE PROTEIN P.IA"/>
    <property type="match status" value="1"/>
</dbReference>
<evidence type="ECO:0000256" key="5">
    <source>
        <dbReference type="ARBA" id="ARBA00022692"/>
    </source>
</evidence>
<feature type="signal peptide" evidence="11">
    <location>
        <begin position="1"/>
        <end position="21"/>
    </location>
</feature>
<keyword evidence="9" id="KW-0472">Membrane</keyword>
<proteinExistence type="predicted"/>
<comment type="subunit">
    <text evidence="2">Homotrimer.</text>
</comment>
<keyword evidence="6 11" id="KW-0732">Signal</keyword>
<reference evidence="14" key="1">
    <citation type="submission" date="2018-09" db="EMBL/GenBank/DDBJ databases">
        <authorList>
            <person name="Zhu H."/>
        </authorList>
    </citation>
    <scope>NUCLEOTIDE SEQUENCE [LARGE SCALE GENOMIC DNA]</scope>
    <source>
        <strain evidence="14">K1R23-30</strain>
    </source>
</reference>
<dbReference type="PANTHER" id="PTHR34501">
    <property type="entry name" value="PROTEIN YDDL-RELATED"/>
    <property type="match status" value="1"/>
</dbReference>
<feature type="chain" id="PRO_5017440019" evidence="11">
    <location>
        <begin position="22"/>
        <end position="333"/>
    </location>
</feature>
<comment type="subcellular location">
    <subcellularLocation>
        <location evidence="1">Cell outer membrane</location>
        <topology evidence="1">Multi-pass membrane protein</topology>
    </subcellularLocation>
</comment>
<keyword evidence="3" id="KW-0813">Transport</keyword>
<dbReference type="Pfam" id="PF13609">
    <property type="entry name" value="Porin_4"/>
    <property type="match status" value="1"/>
</dbReference>
<accession>A0A3A3FJH7</accession>
<protein>
    <submittedName>
        <fullName evidence="13">Porin</fullName>
    </submittedName>
</protein>
<sequence length="333" mass="34690">MKNTVPALALLGIFGSASAQSAITIYGSVDAGVRNLTNVDAAGGDRLTMGSTGTSMSNRIGFKGVEDLGGGYNAHFVLESGFNSGTGALDAANTLFNRTAAVGLGGSFGSLDFGRQYTVAFRTIAVYEPFSYRFPTITYAVPASAGVRYNNDIQYIGTFGPVTVRAEYALGEQAGTVSGASAKAVGASYTNGPIAFGGAYTQRKPLVGGTFRDNSHFTVGGAYTAGKLRAAVGYADEEQETATVDTTSKYAWGGLTYAISPAISVSGAYYQNKAETAGVSGKRDLYILAGYYSLSKRTSLYAEVDRTKYRDSLVAPPAQTSQTGISVGVNHIF</sequence>
<dbReference type="RefSeq" id="WP_119770596.1">
    <property type="nucleotide sequence ID" value="NZ_QYUO01000002.1"/>
</dbReference>
<evidence type="ECO:0000256" key="1">
    <source>
        <dbReference type="ARBA" id="ARBA00004571"/>
    </source>
</evidence>
<dbReference type="InterPro" id="IPR050298">
    <property type="entry name" value="Gram-neg_bact_OMP"/>
</dbReference>
<evidence type="ECO:0000256" key="6">
    <source>
        <dbReference type="ARBA" id="ARBA00022729"/>
    </source>
</evidence>
<evidence type="ECO:0000256" key="9">
    <source>
        <dbReference type="ARBA" id="ARBA00023136"/>
    </source>
</evidence>
<evidence type="ECO:0000256" key="2">
    <source>
        <dbReference type="ARBA" id="ARBA00011233"/>
    </source>
</evidence>
<dbReference type="SUPFAM" id="SSF56935">
    <property type="entry name" value="Porins"/>
    <property type="match status" value="1"/>
</dbReference>
<evidence type="ECO:0000313" key="13">
    <source>
        <dbReference type="EMBL" id="RJF95447.1"/>
    </source>
</evidence>
<name>A0A3A3FJH7_9BURK</name>
<dbReference type="CDD" id="cd00342">
    <property type="entry name" value="gram_neg_porins"/>
    <property type="match status" value="1"/>
</dbReference>
<dbReference type="GO" id="GO:0009279">
    <property type="term" value="C:cell outer membrane"/>
    <property type="evidence" value="ECO:0007669"/>
    <property type="project" value="UniProtKB-SubCell"/>
</dbReference>
<keyword evidence="5" id="KW-0812">Transmembrane</keyword>
<dbReference type="AlphaFoldDB" id="A0A3A3FJH7"/>
<keyword evidence="4" id="KW-1134">Transmembrane beta strand</keyword>
<keyword evidence="7" id="KW-0406">Ion transport</keyword>